<dbReference type="Gene3D" id="1.10.510.10">
    <property type="entry name" value="Transferase(Phosphotransferase) domain 1"/>
    <property type="match status" value="1"/>
</dbReference>
<dbReference type="EMBL" id="JBHTCO010000015">
    <property type="protein sequence ID" value="MFC7393765.1"/>
    <property type="molecule type" value="Genomic_DNA"/>
</dbReference>
<comment type="caution">
    <text evidence="4">The sequence shown here is derived from an EMBL/GenBank/DDBJ whole genome shotgun (WGS) entry which is preliminary data.</text>
</comment>
<keyword evidence="2" id="KW-0812">Transmembrane</keyword>
<dbReference type="GO" id="GO:0016301">
    <property type="term" value="F:kinase activity"/>
    <property type="evidence" value="ECO:0007669"/>
    <property type="project" value="UniProtKB-KW"/>
</dbReference>
<dbReference type="PANTHER" id="PTHR10566:SF113">
    <property type="entry name" value="PROTEIN ACTIVITY OF BC1 COMPLEX KINASE 7, CHLOROPLASTIC"/>
    <property type="match status" value="1"/>
</dbReference>
<protein>
    <submittedName>
        <fullName evidence="4">ABC1 kinase family protein</fullName>
    </submittedName>
</protein>
<dbReference type="InterPro" id="IPR011009">
    <property type="entry name" value="Kinase-like_dom_sf"/>
</dbReference>
<feature type="domain" description="ABC1 atypical kinase-like" evidence="3">
    <location>
        <begin position="94"/>
        <end position="337"/>
    </location>
</feature>
<keyword evidence="2" id="KW-1133">Transmembrane helix</keyword>
<comment type="similarity">
    <text evidence="1">Belongs to the protein kinase superfamily. ADCK protein kinase family.</text>
</comment>
<evidence type="ECO:0000256" key="1">
    <source>
        <dbReference type="ARBA" id="ARBA00009670"/>
    </source>
</evidence>
<sequence length="556" mass="63727">MIMRRMRHMNRYREITTVLVKNGFGYIVKEVGLFHLLSLPKRIESDLNKGNAQPLGKRLRISMEELGPTFIKFGQLLSIRRDMIPASLTKELEKLQDAVRPINSSVIKQIIKEELGAPCEDLFETFDEECLAAASIGQVHKATLRSGENVVVKVRRPNIEDQVNIDVEILRDLARLVESRYSWAKHYQLRDIVDELALAIRNEMDYSQEARNTEKFRQMFENNDNIIIPSIYWDYSTKKVLTSQYIDGKKFIELKDLSSDQFDKKLLAERLVHSFLDQVLIKGIYHGDPHPGNMFFLPGNKIAYIDFGQVGVLSNEMKENFASLIIGLMSKDTDTLLHTVQRMANMPHDIDENKLKNDIDALKDKYYDIPMSQINIGDAIADLFNTTQRNRITIPKDYTMLGKALMTIEGFITDLDSELSLIHLAEPYGKKLLLERVNPIKNLPTKWVEITELASIIFQLPKQLRHTLTKVNKGQTHFEMNLPQIDKLLLRLDRIGNRISFSVTLLAFSIVIVGLIIASTFGNTFLSNVPVIGIAVVIAILMFLWLIFSIFRSGRF</sequence>
<dbReference type="RefSeq" id="WP_380966417.1">
    <property type="nucleotide sequence ID" value="NZ_JBHTCO010000015.1"/>
</dbReference>
<dbReference type="InterPro" id="IPR050154">
    <property type="entry name" value="UbiB_kinase"/>
</dbReference>
<accession>A0ABW2Q173</accession>
<evidence type="ECO:0000256" key="2">
    <source>
        <dbReference type="SAM" id="Phobius"/>
    </source>
</evidence>
<keyword evidence="4" id="KW-0418">Kinase</keyword>
<dbReference type="Proteomes" id="UP001596505">
    <property type="component" value="Unassembled WGS sequence"/>
</dbReference>
<dbReference type="Pfam" id="PF03109">
    <property type="entry name" value="ABC1"/>
    <property type="match status" value="1"/>
</dbReference>
<organism evidence="4 5">
    <name type="scientific">Scopulibacillus cellulosilyticus</name>
    <dbReference type="NCBI Taxonomy" id="2665665"/>
    <lineage>
        <taxon>Bacteria</taxon>
        <taxon>Bacillati</taxon>
        <taxon>Bacillota</taxon>
        <taxon>Bacilli</taxon>
        <taxon>Bacillales</taxon>
        <taxon>Sporolactobacillaceae</taxon>
        <taxon>Scopulibacillus</taxon>
    </lineage>
</organism>
<proteinExistence type="inferred from homology"/>
<feature type="transmembrane region" description="Helical" evidence="2">
    <location>
        <begin position="531"/>
        <end position="551"/>
    </location>
</feature>
<dbReference type="CDD" id="cd05121">
    <property type="entry name" value="ABC1_ADCK3-like"/>
    <property type="match status" value="1"/>
</dbReference>
<evidence type="ECO:0000313" key="5">
    <source>
        <dbReference type="Proteomes" id="UP001596505"/>
    </source>
</evidence>
<reference evidence="5" key="1">
    <citation type="journal article" date="2019" name="Int. J. Syst. Evol. Microbiol.">
        <title>The Global Catalogue of Microorganisms (GCM) 10K type strain sequencing project: providing services to taxonomists for standard genome sequencing and annotation.</title>
        <authorList>
            <consortium name="The Broad Institute Genomics Platform"/>
            <consortium name="The Broad Institute Genome Sequencing Center for Infectious Disease"/>
            <person name="Wu L."/>
            <person name="Ma J."/>
        </authorList>
    </citation>
    <scope>NUCLEOTIDE SEQUENCE [LARGE SCALE GENOMIC DNA]</scope>
    <source>
        <strain evidence="5">CGMCC 1.16305</strain>
    </source>
</reference>
<dbReference type="InterPro" id="IPR004147">
    <property type="entry name" value="ABC1_dom"/>
</dbReference>
<evidence type="ECO:0000313" key="4">
    <source>
        <dbReference type="EMBL" id="MFC7393765.1"/>
    </source>
</evidence>
<feature type="transmembrane region" description="Helical" evidence="2">
    <location>
        <begin position="499"/>
        <end position="519"/>
    </location>
</feature>
<gene>
    <name evidence="4" type="ORF">ACFQRG_12455</name>
</gene>
<keyword evidence="2" id="KW-0472">Membrane</keyword>
<keyword evidence="5" id="KW-1185">Reference proteome</keyword>
<evidence type="ECO:0000259" key="3">
    <source>
        <dbReference type="Pfam" id="PF03109"/>
    </source>
</evidence>
<dbReference type="SUPFAM" id="SSF56112">
    <property type="entry name" value="Protein kinase-like (PK-like)"/>
    <property type="match status" value="1"/>
</dbReference>
<dbReference type="PANTHER" id="PTHR10566">
    <property type="entry name" value="CHAPERONE-ACTIVITY OF BC1 COMPLEX CABC1 -RELATED"/>
    <property type="match status" value="1"/>
</dbReference>
<name>A0ABW2Q173_9BACL</name>
<keyword evidence="4" id="KW-0808">Transferase</keyword>